<dbReference type="EMBL" id="NJGD01000014">
    <property type="protein sequence ID" value="PJR12763.1"/>
    <property type="molecule type" value="Genomic_DNA"/>
</dbReference>
<dbReference type="RefSeq" id="WP_100673819.1">
    <property type="nucleotide sequence ID" value="NZ_NJGD01000014.1"/>
</dbReference>
<accession>A0A2J0YWV4</accession>
<reference evidence="2 3" key="1">
    <citation type="submission" date="2017-06" db="EMBL/GenBank/DDBJ databases">
        <title>Ensifer strains isolated from leguminous trees and herbs display diverse denitrification phenotypes with some acting as strong N2O sinks.</title>
        <authorList>
            <person name="Woliy K."/>
            <person name="Mania D."/>
            <person name="Bakken L.R."/>
            <person name="Frostegard A."/>
        </authorList>
    </citation>
    <scope>NUCLEOTIDE SEQUENCE [LARGE SCALE GENOMIC DNA]</scope>
    <source>
        <strain evidence="2 3">AC50a</strain>
    </source>
</reference>
<proteinExistence type="predicted"/>
<gene>
    <name evidence="2" type="ORF">CEJ86_24545</name>
</gene>
<evidence type="ECO:0000313" key="2">
    <source>
        <dbReference type="EMBL" id="PJR12763.1"/>
    </source>
</evidence>
<evidence type="ECO:0000313" key="3">
    <source>
        <dbReference type="Proteomes" id="UP000231987"/>
    </source>
</evidence>
<sequence>MSTPFSRFSSPAHQARKDFADLDLEGYLPAFDANWNNNVAGWTEMAITGNPWSNLNDAPRADYYNPLVEGFGTDGDAVISWTPFPNRLIAFFTPPDARQNPQLGRPLTMDEVMSMADTGEITVNGTVYTLYDPSGKAPILQIPQTRCPQINWTGQYVDFSPSGPRGWLDEYCEWSVTYDSTGTKMQSVMFTCENPAYYLTLWRVNPKAVLGLYRMYVDPAVELEDLYLRYPVDQPTGKKGEPVIDPTTGRPAYDVTNKWNCGTVRVPGKSGGALHLTSGPNTLSAEIYLAAAATIQRPDASSRDPQSLICCAKYGQNFRNSDPHIGFVANRAAGQDRISLTDPVGLYIQQPQNLANWKGPNGEPVGQYWTNTRGTPGTGPNGSDQVLHAVFEIPESAGFSINDCYIEIGSEKTLLQHIGVIANQMKIALAATLMAPTGALQPQMKCVSDRVSGLQPWPVQLIPTELFYGLSPTDLPALMKSGTEHSFVLVVQGADKNTTPETARVEFSNPALTAKVAQFLPDASAIPGQTDGGGTQAFIMDVAVASGTAPGPVMLRVLNPAEPANASDAEHPWESGLAIVPNP</sequence>
<comment type="caution">
    <text evidence="2">The sequence shown here is derived from an EMBL/GenBank/DDBJ whole genome shotgun (WGS) entry which is preliminary data.</text>
</comment>
<name>A0A2J0YWV4_RHIML</name>
<organism evidence="2 3">
    <name type="scientific">Rhizobium meliloti</name>
    <name type="common">Ensifer meliloti</name>
    <name type="synonym">Sinorhizobium meliloti</name>
    <dbReference type="NCBI Taxonomy" id="382"/>
    <lineage>
        <taxon>Bacteria</taxon>
        <taxon>Pseudomonadati</taxon>
        <taxon>Pseudomonadota</taxon>
        <taxon>Alphaproteobacteria</taxon>
        <taxon>Hyphomicrobiales</taxon>
        <taxon>Rhizobiaceae</taxon>
        <taxon>Sinorhizobium/Ensifer group</taxon>
        <taxon>Sinorhizobium</taxon>
    </lineage>
</organism>
<feature type="region of interest" description="Disordered" evidence="1">
    <location>
        <begin position="564"/>
        <end position="583"/>
    </location>
</feature>
<dbReference type="Proteomes" id="UP000231987">
    <property type="component" value="Unassembled WGS sequence"/>
</dbReference>
<protein>
    <submittedName>
        <fullName evidence="2">Uncharacterized protein</fullName>
    </submittedName>
</protein>
<dbReference type="AlphaFoldDB" id="A0A2J0YWV4"/>
<evidence type="ECO:0000256" key="1">
    <source>
        <dbReference type="SAM" id="MobiDB-lite"/>
    </source>
</evidence>